<dbReference type="AlphaFoldDB" id="A0A813JQH0"/>
<feature type="repeat" description="WD" evidence="3">
    <location>
        <begin position="192"/>
        <end position="233"/>
    </location>
</feature>
<evidence type="ECO:0000313" key="5">
    <source>
        <dbReference type="Proteomes" id="UP000626109"/>
    </source>
</evidence>
<comment type="caution">
    <text evidence="4">The sequence shown here is derived from an EMBL/GenBank/DDBJ whole genome shotgun (WGS) entry which is preliminary data.</text>
</comment>
<dbReference type="Gene3D" id="2.130.10.10">
    <property type="entry name" value="YVTN repeat-like/Quinoprotein amine dehydrogenase"/>
    <property type="match status" value="3"/>
</dbReference>
<dbReference type="PROSITE" id="PS50082">
    <property type="entry name" value="WD_REPEATS_2"/>
    <property type="match status" value="6"/>
</dbReference>
<dbReference type="InterPro" id="IPR015943">
    <property type="entry name" value="WD40/YVTN_repeat-like_dom_sf"/>
</dbReference>
<dbReference type="InterPro" id="IPR036322">
    <property type="entry name" value="WD40_repeat_dom_sf"/>
</dbReference>
<protein>
    <recommendedName>
        <fullName evidence="6">Guanine nucleotide-binding protein subunit beta-like protein</fullName>
    </recommendedName>
</protein>
<reference evidence="4" key="1">
    <citation type="submission" date="2021-02" db="EMBL/GenBank/DDBJ databases">
        <authorList>
            <person name="Dougan E. K."/>
            <person name="Rhodes N."/>
            <person name="Thang M."/>
            <person name="Chan C."/>
        </authorList>
    </citation>
    <scope>NUCLEOTIDE SEQUENCE</scope>
</reference>
<evidence type="ECO:0000313" key="4">
    <source>
        <dbReference type="EMBL" id="CAE8686991.1"/>
    </source>
</evidence>
<dbReference type="InterPro" id="IPR001680">
    <property type="entry name" value="WD40_rpt"/>
</dbReference>
<dbReference type="InterPro" id="IPR019775">
    <property type="entry name" value="WD40_repeat_CS"/>
</dbReference>
<gene>
    <name evidence="4" type="ORF">PGLA2088_LOCUS25239</name>
</gene>
<name>A0A813JQH0_POLGL</name>
<feature type="repeat" description="WD" evidence="3">
    <location>
        <begin position="86"/>
        <end position="107"/>
    </location>
</feature>
<feature type="repeat" description="WD" evidence="3">
    <location>
        <begin position="281"/>
        <end position="322"/>
    </location>
</feature>
<dbReference type="PROSITE" id="PS00678">
    <property type="entry name" value="WD_REPEATS_1"/>
    <property type="match status" value="2"/>
</dbReference>
<dbReference type="SUPFAM" id="SSF50978">
    <property type="entry name" value="WD40 repeat-like"/>
    <property type="match status" value="1"/>
</dbReference>
<dbReference type="EMBL" id="CAJNNW010026675">
    <property type="protein sequence ID" value="CAE8686991.1"/>
    <property type="molecule type" value="Genomic_DNA"/>
</dbReference>
<evidence type="ECO:0008006" key="6">
    <source>
        <dbReference type="Google" id="ProtNLM"/>
    </source>
</evidence>
<dbReference type="SUPFAM" id="SSF101908">
    <property type="entry name" value="Putative isomerase YbhE"/>
    <property type="match status" value="1"/>
</dbReference>
<proteinExistence type="predicted"/>
<dbReference type="PRINTS" id="PR00320">
    <property type="entry name" value="GPROTEINBRPT"/>
</dbReference>
<keyword evidence="2" id="KW-0677">Repeat</keyword>
<organism evidence="4 5">
    <name type="scientific">Polarella glacialis</name>
    <name type="common">Dinoflagellate</name>
    <dbReference type="NCBI Taxonomy" id="89957"/>
    <lineage>
        <taxon>Eukaryota</taxon>
        <taxon>Sar</taxon>
        <taxon>Alveolata</taxon>
        <taxon>Dinophyceae</taxon>
        <taxon>Suessiales</taxon>
        <taxon>Suessiaceae</taxon>
        <taxon>Polarella</taxon>
    </lineage>
</organism>
<evidence type="ECO:0000256" key="3">
    <source>
        <dbReference type="PROSITE-ProRule" id="PRU00221"/>
    </source>
</evidence>
<dbReference type="InterPro" id="IPR020472">
    <property type="entry name" value="WD40_PAC1"/>
</dbReference>
<sequence length="518" mass="56210">MAGEPLCDCSCPKTATIAEVKADLSSVTGLSVKQLRLVLSEVGGENAELEDGSQLGQHLHSVGEAGGTTSLLSLTLVRAEREHLALSGSIDQTLRLWDLSEGKSIHVLEGCGGMVSGLEVDWETRRALCGSMDHCVRLWDLKSGRCLHAMHGHADTIRGVLVDWPASLALTFCAAGLIILWDLQVGLPRHMLLAHSGTVCDVEVDWDTLRALSIGADCALRLWDLHTGHQAFSVDGLEGSDIEETAEAGLEVSWESNRVISCWAHTLRMQDLATGEVLFELRGHVDDVKGLAVDWEGLRCVSWGLDSQLRLWDLKTGTSIHKLLGHTEAVLGVSVEWADQPRALSCSSDCTLRLWDLGTGSLLLGMSGHSDAVCGLEVDWENKRALSWSDDYNLRLWSLVDGSCVHKLVGHLGPVWSALVDWDSSRALSYSFAHKALLLWNLSLGGPAQAFPMQNGGTWNGGAEVDWDRERAISWSLDDAKLWVIDFSKNADVAVRELSGHSGPVSCVSFESSETSHG</sequence>
<dbReference type="SMART" id="SM00320">
    <property type="entry name" value="WD40"/>
    <property type="match status" value="8"/>
</dbReference>
<feature type="repeat" description="WD" evidence="3">
    <location>
        <begin position="108"/>
        <end position="149"/>
    </location>
</feature>
<keyword evidence="1 3" id="KW-0853">WD repeat</keyword>
<evidence type="ECO:0000256" key="2">
    <source>
        <dbReference type="ARBA" id="ARBA00022737"/>
    </source>
</evidence>
<dbReference type="PANTHER" id="PTHR19848">
    <property type="entry name" value="WD40 REPEAT PROTEIN"/>
    <property type="match status" value="1"/>
</dbReference>
<dbReference type="PANTHER" id="PTHR19848:SF8">
    <property type="entry name" value="F-BOX AND WD REPEAT DOMAIN CONTAINING 7"/>
    <property type="match status" value="1"/>
</dbReference>
<dbReference type="Proteomes" id="UP000626109">
    <property type="component" value="Unassembled WGS sequence"/>
</dbReference>
<accession>A0A813JQH0</accession>
<evidence type="ECO:0000256" key="1">
    <source>
        <dbReference type="ARBA" id="ARBA00022574"/>
    </source>
</evidence>
<feature type="repeat" description="WD" evidence="3">
    <location>
        <begin position="323"/>
        <end position="365"/>
    </location>
</feature>
<feature type="repeat" description="WD" evidence="3">
    <location>
        <begin position="366"/>
        <end position="407"/>
    </location>
</feature>
<dbReference type="Pfam" id="PF00400">
    <property type="entry name" value="WD40"/>
    <property type="match status" value="2"/>
</dbReference>
<dbReference type="PROSITE" id="PS50294">
    <property type="entry name" value="WD_REPEATS_REGION"/>
    <property type="match status" value="1"/>
</dbReference>